<evidence type="ECO:0000313" key="2">
    <source>
        <dbReference type="Proteomes" id="UP001345963"/>
    </source>
</evidence>
<gene>
    <name evidence="1" type="ORF">ATANTOWER_021216</name>
</gene>
<dbReference type="EMBL" id="JAHUTI010069296">
    <property type="protein sequence ID" value="MED6254254.1"/>
    <property type="molecule type" value="Genomic_DNA"/>
</dbReference>
<sequence>MTLSCLVALQKTFRWKCVVEHSITAFCVWFQTGWVLTSIYTTYSEHQNWTSEQGKKVGHIHHIGGAPLSAALATHCLSTIEGGKAAEAVGWSGPGSAGKP</sequence>
<organism evidence="1 2">
    <name type="scientific">Ataeniobius toweri</name>
    <dbReference type="NCBI Taxonomy" id="208326"/>
    <lineage>
        <taxon>Eukaryota</taxon>
        <taxon>Metazoa</taxon>
        <taxon>Chordata</taxon>
        <taxon>Craniata</taxon>
        <taxon>Vertebrata</taxon>
        <taxon>Euteleostomi</taxon>
        <taxon>Actinopterygii</taxon>
        <taxon>Neopterygii</taxon>
        <taxon>Teleostei</taxon>
        <taxon>Neoteleostei</taxon>
        <taxon>Acanthomorphata</taxon>
        <taxon>Ovalentaria</taxon>
        <taxon>Atherinomorphae</taxon>
        <taxon>Cyprinodontiformes</taxon>
        <taxon>Goodeidae</taxon>
        <taxon>Ataeniobius</taxon>
    </lineage>
</organism>
<name>A0ABU7BV82_9TELE</name>
<keyword evidence="2" id="KW-1185">Reference proteome</keyword>
<comment type="caution">
    <text evidence="1">The sequence shown here is derived from an EMBL/GenBank/DDBJ whole genome shotgun (WGS) entry which is preliminary data.</text>
</comment>
<accession>A0ABU7BV82</accession>
<proteinExistence type="predicted"/>
<reference evidence="1 2" key="1">
    <citation type="submission" date="2021-07" db="EMBL/GenBank/DDBJ databases">
        <authorList>
            <person name="Palmer J.M."/>
        </authorList>
    </citation>
    <scope>NUCLEOTIDE SEQUENCE [LARGE SCALE GENOMIC DNA]</scope>
    <source>
        <strain evidence="1 2">AT_MEX2019</strain>
        <tissue evidence="1">Muscle</tissue>
    </source>
</reference>
<evidence type="ECO:0000313" key="1">
    <source>
        <dbReference type="EMBL" id="MED6254254.1"/>
    </source>
</evidence>
<dbReference type="Proteomes" id="UP001345963">
    <property type="component" value="Unassembled WGS sequence"/>
</dbReference>
<protein>
    <submittedName>
        <fullName evidence="1">Uncharacterized protein</fullName>
    </submittedName>
</protein>